<dbReference type="GO" id="GO:0046872">
    <property type="term" value="F:metal ion binding"/>
    <property type="evidence" value="ECO:0007669"/>
    <property type="project" value="UniProtKB-KW"/>
</dbReference>
<dbReference type="Gene3D" id="3.20.20.60">
    <property type="entry name" value="Phosphoenolpyruvate-binding domains"/>
    <property type="match status" value="1"/>
</dbReference>
<evidence type="ECO:0000256" key="4">
    <source>
        <dbReference type="ARBA" id="ARBA00007837"/>
    </source>
</evidence>
<evidence type="ECO:0000256" key="11">
    <source>
        <dbReference type="ARBA" id="ARBA00022840"/>
    </source>
</evidence>
<dbReference type="InterPro" id="IPR006319">
    <property type="entry name" value="PEP_synth"/>
</dbReference>
<gene>
    <name evidence="20" type="ORF">A3C92_03755</name>
</gene>
<dbReference type="FunFam" id="3.30.470.20:FF:000017">
    <property type="entry name" value="Phosphoenolpyruvate synthase"/>
    <property type="match status" value="1"/>
</dbReference>
<evidence type="ECO:0000256" key="10">
    <source>
        <dbReference type="ARBA" id="ARBA00022777"/>
    </source>
</evidence>
<evidence type="ECO:0000256" key="7">
    <source>
        <dbReference type="ARBA" id="ARBA00022679"/>
    </source>
</evidence>
<evidence type="ECO:0000256" key="6">
    <source>
        <dbReference type="ARBA" id="ARBA00021623"/>
    </source>
</evidence>
<dbReference type="FunFam" id="3.30.1490.20:FF:000010">
    <property type="entry name" value="Phosphoenolpyruvate synthase"/>
    <property type="match status" value="1"/>
</dbReference>
<evidence type="ECO:0000256" key="16">
    <source>
        <dbReference type="SAM" id="MobiDB-lite"/>
    </source>
</evidence>
<dbReference type="SUPFAM" id="SSF52009">
    <property type="entry name" value="Phosphohistidine domain"/>
    <property type="match status" value="1"/>
</dbReference>
<evidence type="ECO:0000256" key="1">
    <source>
        <dbReference type="ARBA" id="ARBA00001946"/>
    </source>
</evidence>
<dbReference type="InterPro" id="IPR008279">
    <property type="entry name" value="PEP-util_enz_mobile_dom"/>
</dbReference>
<feature type="domain" description="PEP-utilising enzyme C-terminal" evidence="19">
    <location>
        <begin position="482"/>
        <end position="812"/>
    </location>
</feature>
<dbReference type="InterPro" id="IPR040442">
    <property type="entry name" value="Pyrv_kinase-like_dom_sf"/>
</dbReference>
<dbReference type="InterPro" id="IPR002192">
    <property type="entry name" value="PPDK_AMP/ATP-bd"/>
</dbReference>
<dbReference type="EC" id="2.7.9.2" evidence="5 15"/>
<dbReference type="PROSITE" id="PS00742">
    <property type="entry name" value="PEP_ENZYMES_2"/>
    <property type="match status" value="1"/>
</dbReference>
<dbReference type="Pfam" id="PF00391">
    <property type="entry name" value="PEP-utilizers"/>
    <property type="match status" value="1"/>
</dbReference>
<keyword evidence="11 15" id="KW-0067">ATP-binding</keyword>
<dbReference type="InterPro" id="IPR000121">
    <property type="entry name" value="PEP_util_C"/>
</dbReference>
<comment type="pathway">
    <text evidence="3 15">Carbohydrate biosynthesis; gluconeogenesis.</text>
</comment>
<dbReference type="SUPFAM" id="SSF51621">
    <property type="entry name" value="Phosphoenolpyruvate/pyruvate domain"/>
    <property type="match status" value="1"/>
</dbReference>
<comment type="cofactor">
    <cofactor evidence="1 15">
        <name>Mg(2+)</name>
        <dbReference type="ChEBI" id="CHEBI:18420"/>
    </cofactor>
</comment>
<comment type="similarity">
    <text evidence="4 15">Belongs to the PEP-utilizing enzyme family.</text>
</comment>
<dbReference type="InterPro" id="IPR023151">
    <property type="entry name" value="PEP_util_CS"/>
</dbReference>
<dbReference type="Gene3D" id="3.30.1490.20">
    <property type="entry name" value="ATP-grasp fold, A domain"/>
    <property type="match status" value="1"/>
</dbReference>
<evidence type="ECO:0000259" key="18">
    <source>
        <dbReference type="Pfam" id="PF01326"/>
    </source>
</evidence>
<reference evidence="20 21" key="1">
    <citation type="journal article" date="2016" name="Nat. Commun.">
        <title>Thousands of microbial genomes shed light on interconnected biogeochemical processes in an aquifer system.</title>
        <authorList>
            <person name="Anantharaman K."/>
            <person name="Brown C.T."/>
            <person name="Hug L.A."/>
            <person name="Sharon I."/>
            <person name="Castelle C.J."/>
            <person name="Probst A.J."/>
            <person name="Thomas B.C."/>
            <person name="Singh A."/>
            <person name="Wilkins M.J."/>
            <person name="Karaoz U."/>
            <person name="Brodie E.L."/>
            <person name="Williams K.H."/>
            <person name="Hubbard S.S."/>
            <person name="Banfield J.F."/>
        </authorList>
    </citation>
    <scope>NUCLEOTIDE SEQUENCE [LARGE SCALE GENOMIC DNA]</scope>
</reference>
<keyword evidence="8 15" id="KW-0479">Metal-binding</keyword>
<comment type="catalytic activity">
    <reaction evidence="14 15">
        <text>pyruvate + ATP + H2O = phosphoenolpyruvate + AMP + phosphate + 2 H(+)</text>
        <dbReference type="Rhea" id="RHEA:11364"/>
        <dbReference type="ChEBI" id="CHEBI:15361"/>
        <dbReference type="ChEBI" id="CHEBI:15377"/>
        <dbReference type="ChEBI" id="CHEBI:15378"/>
        <dbReference type="ChEBI" id="CHEBI:30616"/>
        <dbReference type="ChEBI" id="CHEBI:43474"/>
        <dbReference type="ChEBI" id="CHEBI:58702"/>
        <dbReference type="ChEBI" id="CHEBI:456215"/>
        <dbReference type="EC" id="2.7.9.2"/>
    </reaction>
</comment>
<comment type="function">
    <text evidence="2 15">Catalyzes the phosphorylation of pyruvate to phosphoenolpyruvate.</text>
</comment>
<evidence type="ECO:0000256" key="5">
    <source>
        <dbReference type="ARBA" id="ARBA00011996"/>
    </source>
</evidence>
<dbReference type="EMBL" id="MHQN01000005">
    <property type="protein sequence ID" value="OHA04056.1"/>
    <property type="molecule type" value="Genomic_DNA"/>
</dbReference>
<dbReference type="InterPro" id="IPR015813">
    <property type="entry name" value="Pyrv/PenolPyrv_kinase-like_dom"/>
</dbReference>
<dbReference type="Pfam" id="PF01326">
    <property type="entry name" value="PPDK_N"/>
    <property type="match status" value="1"/>
</dbReference>
<evidence type="ECO:0000256" key="15">
    <source>
        <dbReference type="PIRNR" id="PIRNR000854"/>
    </source>
</evidence>
<dbReference type="NCBIfam" id="TIGR01418">
    <property type="entry name" value="PEP_synth"/>
    <property type="match status" value="1"/>
</dbReference>
<dbReference type="Pfam" id="PF02896">
    <property type="entry name" value="PEP-utilizers_C"/>
    <property type="match status" value="1"/>
</dbReference>
<protein>
    <recommendedName>
        <fullName evidence="6 15">Phosphoenolpyruvate synthase</fullName>
        <shortName evidence="15">PEP synthase</shortName>
        <ecNumber evidence="5 15">2.7.9.2</ecNumber>
    </recommendedName>
    <alternativeName>
        <fullName evidence="13 15">Pyruvate, water dikinase</fullName>
    </alternativeName>
</protein>
<dbReference type="SUPFAM" id="SSF56059">
    <property type="entry name" value="Glutathione synthetase ATP-binding domain-like"/>
    <property type="match status" value="1"/>
</dbReference>
<dbReference type="Proteomes" id="UP000177177">
    <property type="component" value="Unassembled WGS sequence"/>
</dbReference>
<keyword evidence="9 15" id="KW-0547">Nucleotide-binding</keyword>
<organism evidence="20 21">
    <name type="scientific">Candidatus Sungbacteria bacterium RIFCSPHIGHO2_02_FULL_53_17</name>
    <dbReference type="NCBI Taxonomy" id="1802275"/>
    <lineage>
        <taxon>Bacteria</taxon>
        <taxon>Candidatus Sungiibacteriota</taxon>
    </lineage>
</organism>
<dbReference type="Gene3D" id="3.50.30.10">
    <property type="entry name" value="Phosphohistidine domain"/>
    <property type="match status" value="1"/>
</dbReference>
<keyword evidence="7 15" id="KW-0808">Transferase</keyword>
<evidence type="ECO:0000256" key="2">
    <source>
        <dbReference type="ARBA" id="ARBA00002988"/>
    </source>
</evidence>
<sequence length="843" mass="92347">MRFKQTDMKAQKEKKGRWTVPLEDVSMANTALVGGKGASLGEMMRHLGSAGVRVPPGFVVTTRGFSHFLKNAGLEDMARNALAGGRGAVPAKRMRDALMSAPFPRDLEQEIVGRYAIMEQRAGRNVSIAVRSSATAEDHVTASFAGAHESLLGISGSRDVLSAVRSVFASLFTDRAVSYREDKGLEDSDVLLSVVVQQMVRSDMGASGVMFTADPESGFRDVIVINASWGLGEMLVQGRVAPDEYLVSKKAPGTVLSPIISKHLGRKEAKMVYAGGKGGIARTREMPTTAKERSTFVLTDKEISQLAALGMAIEKHYSQKAGVRTPMDIEWAKDGRTGCLFIVQARPETVHATSDFSKVKEYVRKENGKELARGSAVGNGIASGASRIIVSAGHIARFKKGEILVTRTTDPDWEPIMKIASAIVTETGSRTSHAAIIARELGIPAIVGAEHAMAAIPAGRMITVDATGTEGLVLEGALKYDVKEHNVRLLPQTRTKIMMNIATPDTAFRKSFLPHHGVGLARLEFIIASEIGVHPLALAGYNNLPTGLKRAMDKKTAGWQDKKKFYVDHLAYGIAKIGLAFHPHPVIVRFSDFKSNEYRTLIGGERYEPVEENPMIGWRGASRYYDPRFKDAFLWECEAIARVRDEMHLKNVIPMVPFCRTPEEGEKTLAIMAEAGLVTRYMKEKKKFPANTETVPVYVMCEIPSNVIQADRFLDIFDGMSIGSNDLTQLTLGLDRDAGALRHVGDENDAAVKEMVRMAIRACKKRGKYIGICGQAPSDHPAFAQFLVEEDIESMSLNPDVVIRTIVAVAELEKNLDKRNKKLPTSSNKTAYIRPHSQQRQIT</sequence>
<dbReference type="PANTHER" id="PTHR43030">
    <property type="entry name" value="PHOSPHOENOLPYRUVATE SYNTHASE"/>
    <property type="match status" value="1"/>
</dbReference>
<evidence type="ECO:0000256" key="12">
    <source>
        <dbReference type="ARBA" id="ARBA00022842"/>
    </source>
</evidence>
<evidence type="ECO:0000259" key="17">
    <source>
        <dbReference type="Pfam" id="PF00391"/>
    </source>
</evidence>
<feature type="domain" description="Pyruvate phosphate dikinase AMP/ATP-binding" evidence="18">
    <location>
        <begin position="31"/>
        <end position="361"/>
    </location>
</feature>
<dbReference type="GO" id="GO:0005524">
    <property type="term" value="F:ATP binding"/>
    <property type="evidence" value="ECO:0007669"/>
    <property type="project" value="UniProtKB-KW"/>
</dbReference>
<evidence type="ECO:0000313" key="20">
    <source>
        <dbReference type="EMBL" id="OHA04056.1"/>
    </source>
</evidence>
<dbReference type="PANTHER" id="PTHR43030:SF1">
    <property type="entry name" value="PHOSPHOENOLPYRUVATE SYNTHASE"/>
    <property type="match status" value="1"/>
</dbReference>
<dbReference type="AlphaFoldDB" id="A0A1G2KX80"/>
<dbReference type="Gene3D" id="3.30.470.20">
    <property type="entry name" value="ATP-grasp fold, B domain"/>
    <property type="match status" value="1"/>
</dbReference>
<dbReference type="PIRSF" id="PIRSF000854">
    <property type="entry name" value="PEP_synthase"/>
    <property type="match status" value="1"/>
</dbReference>
<evidence type="ECO:0000259" key="19">
    <source>
        <dbReference type="Pfam" id="PF02896"/>
    </source>
</evidence>
<keyword evidence="10 15" id="KW-0418">Kinase</keyword>
<dbReference type="GO" id="GO:0008986">
    <property type="term" value="F:pyruvate, water dikinase activity"/>
    <property type="evidence" value="ECO:0007669"/>
    <property type="project" value="UniProtKB-EC"/>
</dbReference>
<feature type="compositionally biased region" description="Polar residues" evidence="16">
    <location>
        <begin position="823"/>
        <end position="843"/>
    </location>
</feature>
<dbReference type="InterPro" id="IPR036637">
    <property type="entry name" value="Phosphohistidine_dom_sf"/>
</dbReference>
<dbReference type="InterPro" id="IPR013815">
    <property type="entry name" value="ATP_grasp_subdomain_1"/>
</dbReference>
<dbReference type="UniPathway" id="UPA00138"/>
<dbReference type="GO" id="GO:0006094">
    <property type="term" value="P:gluconeogenesis"/>
    <property type="evidence" value="ECO:0007669"/>
    <property type="project" value="UniProtKB-UniPathway"/>
</dbReference>
<keyword evidence="12 15" id="KW-0460">Magnesium</keyword>
<proteinExistence type="inferred from homology"/>
<comment type="caution">
    <text evidence="20">The sequence shown here is derived from an EMBL/GenBank/DDBJ whole genome shotgun (WGS) entry which is preliminary data.</text>
</comment>
<feature type="domain" description="PEP-utilising enzyme mobile" evidence="17">
    <location>
        <begin position="398"/>
        <end position="467"/>
    </location>
</feature>
<accession>A0A1G2KX80</accession>
<name>A0A1G2KX80_9BACT</name>
<evidence type="ECO:0000256" key="14">
    <source>
        <dbReference type="ARBA" id="ARBA00047700"/>
    </source>
</evidence>
<evidence type="ECO:0000256" key="3">
    <source>
        <dbReference type="ARBA" id="ARBA00004742"/>
    </source>
</evidence>
<dbReference type="NCBIfam" id="NF005057">
    <property type="entry name" value="PRK06464.1"/>
    <property type="match status" value="1"/>
</dbReference>
<feature type="region of interest" description="Disordered" evidence="16">
    <location>
        <begin position="820"/>
        <end position="843"/>
    </location>
</feature>
<evidence type="ECO:0000256" key="9">
    <source>
        <dbReference type="ARBA" id="ARBA00022741"/>
    </source>
</evidence>
<evidence type="ECO:0000256" key="13">
    <source>
        <dbReference type="ARBA" id="ARBA00033470"/>
    </source>
</evidence>
<evidence type="ECO:0000256" key="8">
    <source>
        <dbReference type="ARBA" id="ARBA00022723"/>
    </source>
</evidence>
<evidence type="ECO:0000313" key="21">
    <source>
        <dbReference type="Proteomes" id="UP000177177"/>
    </source>
</evidence>